<reference evidence="5 6" key="1">
    <citation type="submission" date="2020-08" db="EMBL/GenBank/DDBJ databases">
        <title>Oceanospirillum sp. nov. isolated from marine sediment.</title>
        <authorList>
            <person name="Ji X."/>
        </authorList>
    </citation>
    <scope>NUCLEOTIDE SEQUENCE [LARGE SCALE GENOMIC DNA]</scope>
    <source>
        <strain evidence="5 6">D5</strain>
    </source>
</reference>
<evidence type="ECO:0000313" key="5">
    <source>
        <dbReference type="EMBL" id="MBB1486277.1"/>
    </source>
</evidence>
<dbReference type="SUPFAM" id="SSF46785">
    <property type="entry name" value="Winged helix' DNA-binding domain"/>
    <property type="match status" value="1"/>
</dbReference>
<dbReference type="PANTHER" id="PTHR35790">
    <property type="entry name" value="HTH-TYPE TRANSCRIPTIONAL REGULATOR PCHR"/>
    <property type="match status" value="1"/>
</dbReference>
<evidence type="ECO:0000256" key="2">
    <source>
        <dbReference type="ARBA" id="ARBA00023125"/>
    </source>
</evidence>
<dbReference type="GO" id="GO:0003700">
    <property type="term" value="F:DNA-binding transcription factor activity"/>
    <property type="evidence" value="ECO:0007669"/>
    <property type="project" value="InterPro"/>
</dbReference>
<dbReference type="RefSeq" id="WP_182808057.1">
    <property type="nucleotide sequence ID" value="NZ_JACJFM010000006.1"/>
</dbReference>
<dbReference type="EMBL" id="JACJFM010000006">
    <property type="protein sequence ID" value="MBB1486277.1"/>
    <property type="molecule type" value="Genomic_DNA"/>
</dbReference>
<dbReference type="InterPro" id="IPR052067">
    <property type="entry name" value="Metal_resp_HTH_trans_reg"/>
</dbReference>
<feature type="domain" description="HTH marR-type" evidence="4">
    <location>
        <begin position="1"/>
        <end position="151"/>
    </location>
</feature>
<dbReference type="Pfam" id="PF01047">
    <property type="entry name" value="MarR"/>
    <property type="match status" value="1"/>
</dbReference>
<keyword evidence="1" id="KW-0805">Transcription regulation</keyword>
<comment type="caution">
    <text evidence="5">The sequence shown here is derived from an EMBL/GenBank/DDBJ whole genome shotgun (WGS) entry which is preliminary data.</text>
</comment>
<dbReference type="SMART" id="SM00347">
    <property type="entry name" value="HTH_MARR"/>
    <property type="match status" value="1"/>
</dbReference>
<organism evidence="5 6">
    <name type="scientific">Oceanospirillum sediminis</name>
    <dbReference type="NCBI Taxonomy" id="2760088"/>
    <lineage>
        <taxon>Bacteria</taxon>
        <taxon>Pseudomonadati</taxon>
        <taxon>Pseudomonadota</taxon>
        <taxon>Gammaproteobacteria</taxon>
        <taxon>Oceanospirillales</taxon>
        <taxon>Oceanospirillaceae</taxon>
        <taxon>Oceanospirillum</taxon>
    </lineage>
</organism>
<dbReference type="PANTHER" id="PTHR35790:SF4">
    <property type="entry name" value="HTH-TYPE TRANSCRIPTIONAL REGULATOR PCHR"/>
    <property type="match status" value="1"/>
</dbReference>
<dbReference type="Gene3D" id="1.10.10.10">
    <property type="entry name" value="Winged helix-like DNA-binding domain superfamily/Winged helix DNA-binding domain"/>
    <property type="match status" value="1"/>
</dbReference>
<accession>A0A839IP91</accession>
<evidence type="ECO:0000256" key="1">
    <source>
        <dbReference type="ARBA" id="ARBA00023015"/>
    </source>
</evidence>
<dbReference type="InterPro" id="IPR036388">
    <property type="entry name" value="WH-like_DNA-bd_sf"/>
</dbReference>
<keyword evidence="2" id="KW-0238">DNA-binding</keyword>
<gene>
    <name evidence="5" type="ORF">H4O21_06615</name>
</gene>
<keyword evidence="3" id="KW-0804">Transcription</keyword>
<evidence type="ECO:0000313" key="6">
    <source>
        <dbReference type="Proteomes" id="UP000565262"/>
    </source>
</evidence>
<dbReference type="InterPro" id="IPR036390">
    <property type="entry name" value="WH_DNA-bd_sf"/>
</dbReference>
<proteinExistence type="predicted"/>
<dbReference type="AlphaFoldDB" id="A0A839IP91"/>
<sequence length="159" mass="18062">MNNGRADSGNAGDILDLSHFFPFRLSILEKRVSESVAQYYAARFNLTRYEWRVMATLAMHRSMSAKEVANFTGLDKMQVSRAISGLKQAELINQSKSERDRRTSVLTLTIQGVELYNQIVPQVMAQEQKLLQVLSAEDQQTLHRLMETLSSHAESLIED</sequence>
<dbReference type="PRINTS" id="PR00598">
    <property type="entry name" value="HTHMARR"/>
</dbReference>
<name>A0A839IP91_9GAMM</name>
<dbReference type="GO" id="GO:0003677">
    <property type="term" value="F:DNA binding"/>
    <property type="evidence" value="ECO:0007669"/>
    <property type="project" value="UniProtKB-KW"/>
</dbReference>
<dbReference type="Proteomes" id="UP000565262">
    <property type="component" value="Unassembled WGS sequence"/>
</dbReference>
<dbReference type="PROSITE" id="PS50995">
    <property type="entry name" value="HTH_MARR_2"/>
    <property type="match status" value="1"/>
</dbReference>
<keyword evidence="6" id="KW-1185">Reference proteome</keyword>
<protein>
    <submittedName>
        <fullName evidence="5">MarR family transcriptional regulator</fullName>
    </submittedName>
</protein>
<evidence type="ECO:0000259" key="4">
    <source>
        <dbReference type="PROSITE" id="PS50995"/>
    </source>
</evidence>
<evidence type="ECO:0000256" key="3">
    <source>
        <dbReference type="ARBA" id="ARBA00023163"/>
    </source>
</evidence>
<dbReference type="InterPro" id="IPR000835">
    <property type="entry name" value="HTH_MarR-typ"/>
</dbReference>